<name>A0AAD3XRD5_NEPGR</name>
<dbReference type="AlphaFoldDB" id="A0AAD3XRD5"/>
<keyword evidence="2" id="KW-1185">Reference proteome</keyword>
<dbReference type="Proteomes" id="UP001279734">
    <property type="component" value="Unassembled WGS sequence"/>
</dbReference>
<dbReference type="EMBL" id="BSYO01000013">
    <property type="protein sequence ID" value="GMH13696.1"/>
    <property type="molecule type" value="Genomic_DNA"/>
</dbReference>
<organism evidence="1 2">
    <name type="scientific">Nepenthes gracilis</name>
    <name type="common">Slender pitcher plant</name>
    <dbReference type="NCBI Taxonomy" id="150966"/>
    <lineage>
        <taxon>Eukaryota</taxon>
        <taxon>Viridiplantae</taxon>
        <taxon>Streptophyta</taxon>
        <taxon>Embryophyta</taxon>
        <taxon>Tracheophyta</taxon>
        <taxon>Spermatophyta</taxon>
        <taxon>Magnoliopsida</taxon>
        <taxon>eudicotyledons</taxon>
        <taxon>Gunneridae</taxon>
        <taxon>Pentapetalae</taxon>
        <taxon>Caryophyllales</taxon>
        <taxon>Nepenthaceae</taxon>
        <taxon>Nepenthes</taxon>
    </lineage>
</organism>
<sequence length="174" mass="18983">MNDVDVHAGKDNWSMESDRGKGKIDAVALFEDVSKENVTLPNEVAERVESFALENVITLEKDNSAMDTVIQAEESMSPEQIKAPNRLMKLHDSAGFNITSVVDGEMVNNSAGNITNRSLIGEQVKGVFADNEEQLPTSIVTVEVTSSTVAGVQPRKKMKCEMPPKSVTTIDKMN</sequence>
<evidence type="ECO:0000313" key="2">
    <source>
        <dbReference type="Proteomes" id="UP001279734"/>
    </source>
</evidence>
<evidence type="ECO:0000313" key="1">
    <source>
        <dbReference type="EMBL" id="GMH13696.1"/>
    </source>
</evidence>
<proteinExistence type="predicted"/>
<gene>
    <name evidence="1" type="ORF">Nepgr_015537</name>
</gene>
<accession>A0AAD3XRD5</accession>
<reference evidence="1" key="1">
    <citation type="submission" date="2023-05" db="EMBL/GenBank/DDBJ databases">
        <title>Nepenthes gracilis genome sequencing.</title>
        <authorList>
            <person name="Fukushima K."/>
        </authorList>
    </citation>
    <scope>NUCLEOTIDE SEQUENCE</scope>
    <source>
        <strain evidence="1">SING2019-196</strain>
    </source>
</reference>
<comment type="caution">
    <text evidence="1">The sequence shown here is derived from an EMBL/GenBank/DDBJ whole genome shotgun (WGS) entry which is preliminary data.</text>
</comment>
<protein>
    <submittedName>
        <fullName evidence="1">Uncharacterized protein</fullName>
    </submittedName>
</protein>